<name>A0AAW8R5Y9_CARDV</name>
<dbReference type="Pfam" id="PF04740">
    <property type="entry name" value="LXG"/>
    <property type="match status" value="1"/>
</dbReference>
<feature type="domain" description="LXG" evidence="3">
    <location>
        <begin position="1"/>
        <end position="215"/>
    </location>
</feature>
<comment type="caution">
    <text evidence="4">The sequence shown here is derived from an EMBL/GenBank/DDBJ whole genome shotgun (WGS) entry which is preliminary data.</text>
</comment>
<sequence>MGIKMFVGEVNTQTSSIKSYCTNIMNGMTKIQTVLSKIILEPSLQGNTYDSAKNYFKTAYLPATRGFILVCETAIRANEKLITDYKSNVDVNDLQEDILVSQMSRLDSMSTALNSIAIPKVFTQNIIDNLQEAKGKTAKKLTQLREFNHKSASIFEELEQQLQNLERGVALIAEGKAWNGTTGTFSTAGLNMDWAQNIEQNWEERDKKNKKDKKLKMLHQLKNKNIQYTNDKKGKHWRINGEPVTDLEMIAFLNKNSDKLESDGYSISELKIAKDIVLFGPGGFAGATTSIFGGGFALRNLADAGKTIIGAGWLLDQLNNLQVSKVKEEVTSNKGKIYDNTPSKNHKKTTTREAGMYGDPDSSTDIYDKNDKLVRRRWYDSNGRVIRDLDYTNHGNPKMHPEVPHEHNWEFDEDGNKIDR</sequence>
<evidence type="ECO:0000256" key="2">
    <source>
        <dbReference type="SAM" id="MobiDB-lite"/>
    </source>
</evidence>
<dbReference type="PROSITE" id="PS51756">
    <property type="entry name" value="LXG"/>
    <property type="match status" value="1"/>
</dbReference>
<dbReference type="Proteomes" id="UP001249945">
    <property type="component" value="Unassembled WGS sequence"/>
</dbReference>
<dbReference type="RefSeq" id="WP_311779884.1">
    <property type="nucleotide sequence ID" value="NZ_JALRMR010000002.1"/>
</dbReference>
<protein>
    <submittedName>
        <fullName evidence="4">LXG domain-containing protein</fullName>
    </submittedName>
</protein>
<accession>A0AAW8R5Y9</accession>
<dbReference type="InterPro" id="IPR051768">
    <property type="entry name" value="Bact_secretion_toxin"/>
</dbReference>
<reference evidence="4" key="1">
    <citation type="submission" date="2022-04" db="EMBL/GenBank/DDBJ databases">
        <title>Draft genome sequences of lactic acid bacteria (LAB) strains involved in meat spoilage.</title>
        <authorList>
            <person name="Palevich N."/>
        </authorList>
    </citation>
    <scope>NUCLEOTIDE SEQUENCE</scope>
    <source>
        <strain evidence="4">9-14</strain>
    </source>
</reference>
<dbReference type="EMBL" id="JALRMR010000002">
    <property type="protein sequence ID" value="MDT1973159.1"/>
    <property type="molecule type" value="Genomic_DNA"/>
</dbReference>
<evidence type="ECO:0000256" key="1">
    <source>
        <dbReference type="ARBA" id="ARBA00034117"/>
    </source>
</evidence>
<dbReference type="AlphaFoldDB" id="A0AAW8R5Y9"/>
<proteinExistence type="inferred from homology"/>
<evidence type="ECO:0000313" key="4">
    <source>
        <dbReference type="EMBL" id="MDT1973159.1"/>
    </source>
</evidence>
<dbReference type="PANTHER" id="PTHR34976:SF1">
    <property type="entry name" value="TOXIN BC_0920"/>
    <property type="match status" value="1"/>
</dbReference>
<dbReference type="PANTHER" id="PTHR34976">
    <property type="entry name" value="RIBONUCLEASE YQCG-RELATED"/>
    <property type="match status" value="1"/>
</dbReference>
<feature type="region of interest" description="Disordered" evidence="2">
    <location>
        <begin position="335"/>
        <end position="363"/>
    </location>
</feature>
<feature type="compositionally biased region" description="Basic and acidic residues" evidence="2">
    <location>
        <begin position="399"/>
        <end position="420"/>
    </location>
</feature>
<comment type="similarity">
    <text evidence="1">In the N-terminal section; belongs to the LXG family.</text>
</comment>
<evidence type="ECO:0000313" key="5">
    <source>
        <dbReference type="Proteomes" id="UP001249945"/>
    </source>
</evidence>
<evidence type="ECO:0000259" key="3">
    <source>
        <dbReference type="PROSITE" id="PS51756"/>
    </source>
</evidence>
<gene>
    <name evidence="4" type="ORF">MX635_01985</name>
</gene>
<feature type="region of interest" description="Disordered" evidence="2">
    <location>
        <begin position="392"/>
        <end position="420"/>
    </location>
</feature>
<organism evidence="4 5">
    <name type="scientific">Carnobacterium divergens</name>
    <name type="common">Lactobacillus divergens</name>
    <dbReference type="NCBI Taxonomy" id="2748"/>
    <lineage>
        <taxon>Bacteria</taxon>
        <taxon>Bacillati</taxon>
        <taxon>Bacillota</taxon>
        <taxon>Bacilli</taxon>
        <taxon>Lactobacillales</taxon>
        <taxon>Carnobacteriaceae</taxon>
        <taxon>Carnobacterium</taxon>
    </lineage>
</organism>
<dbReference type="InterPro" id="IPR006829">
    <property type="entry name" value="LXG_dom"/>
</dbReference>